<dbReference type="InterPro" id="IPR007064">
    <property type="entry name" value="Nmd3_N"/>
</dbReference>
<comment type="function">
    <text evidence="7">Acts as an adapter for the XPO1/CRM1-mediated export of the 60S ribosomal subunit.</text>
</comment>
<keyword evidence="13" id="KW-1185">Reference proteome</keyword>
<dbReference type="InterPro" id="IPR039768">
    <property type="entry name" value="Nmd3"/>
</dbReference>
<dbReference type="GO" id="GO:0005737">
    <property type="term" value="C:cytoplasm"/>
    <property type="evidence" value="ECO:0007669"/>
    <property type="project" value="UniProtKB-SubCell"/>
</dbReference>
<feature type="region of interest" description="Disordered" evidence="8">
    <location>
        <begin position="486"/>
        <end position="547"/>
    </location>
</feature>
<evidence type="ECO:0000259" key="11">
    <source>
        <dbReference type="Pfam" id="PF21193"/>
    </source>
</evidence>
<feature type="compositionally biased region" description="Acidic residues" evidence="8">
    <location>
        <begin position="534"/>
        <end position="545"/>
    </location>
</feature>
<evidence type="ECO:0000256" key="3">
    <source>
        <dbReference type="ARBA" id="ARBA00022448"/>
    </source>
</evidence>
<accession>A0AAD5VY53</accession>
<proteinExistence type="inferred from homology"/>
<comment type="caution">
    <text evidence="12">The sequence shown here is derived from an EMBL/GenBank/DDBJ whole genome shotgun (WGS) entry which is preliminary data.</text>
</comment>
<evidence type="ECO:0000259" key="9">
    <source>
        <dbReference type="Pfam" id="PF04981"/>
    </source>
</evidence>
<dbReference type="InterPro" id="IPR048899">
    <property type="entry name" value="NMD_SH3"/>
</dbReference>
<gene>
    <name evidence="12" type="ORF">NP233_g5891</name>
</gene>
<feature type="domain" description="Nmd3 N-terminal" evidence="9">
    <location>
        <begin position="14"/>
        <end position="242"/>
    </location>
</feature>
<evidence type="ECO:0000256" key="6">
    <source>
        <dbReference type="ARBA" id="ARBA00023242"/>
    </source>
</evidence>
<evidence type="ECO:0000256" key="8">
    <source>
        <dbReference type="SAM" id="MobiDB-lite"/>
    </source>
</evidence>
<evidence type="ECO:0000259" key="10">
    <source>
        <dbReference type="Pfam" id="PF21192"/>
    </source>
</evidence>
<feature type="domain" description="60S ribosomal export protein NMD3 SH3" evidence="11">
    <location>
        <begin position="245"/>
        <end position="292"/>
    </location>
</feature>
<comment type="similarity">
    <text evidence="1 7">Belongs to the NMD3 family.</text>
</comment>
<keyword evidence="6 7" id="KW-0539">Nucleus</keyword>
<dbReference type="AlphaFoldDB" id="A0AAD5VY53"/>
<dbReference type="GO" id="GO:0000055">
    <property type="term" value="P:ribosomal large subunit export from nucleus"/>
    <property type="evidence" value="ECO:0007669"/>
    <property type="project" value="TreeGrafter"/>
</dbReference>
<keyword evidence="5 7" id="KW-0653">Protein transport</keyword>
<evidence type="ECO:0000313" key="12">
    <source>
        <dbReference type="EMBL" id="KAJ3568165.1"/>
    </source>
</evidence>
<dbReference type="Pfam" id="PF21192">
    <property type="entry name" value="OB_NMD3"/>
    <property type="match status" value="1"/>
</dbReference>
<evidence type="ECO:0000313" key="13">
    <source>
        <dbReference type="Proteomes" id="UP001213000"/>
    </source>
</evidence>
<keyword evidence="3 7" id="KW-0813">Transport</keyword>
<dbReference type="PANTHER" id="PTHR12746:SF2">
    <property type="entry name" value="60S RIBOSOMAL EXPORT PROTEIN NMD3"/>
    <property type="match status" value="1"/>
</dbReference>
<evidence type="ECO:0000256" key="2">
    <source>
        <dbReference type="ARBA" id="ARBA00017035"/>
    </source>
</evidence>
<feature type="domain" description="60S ribosomal export protein NMD3 OB-fold" evidence="10">
    <location>
        <begin position="309"/>
        <end position="412"/>
    </location>
</feature>
<feature type="region of interest" description="Disordered" evidence="8">
    <location>
        <begin position="435"/>
        <end position="454"/>
    </location>
</feature>
<keyword evidence="4 7" id="KW-0963">Cytoplasm</keyword>
<feature type="compositionally biased region" description="Gly residues" evidence="8">
    <location>
        <begin position="441"/>
        <end position="451"/>
    </location>
</feature>
<organism evidence="12 13">
    <name type="scientific">Leucocoprinus birnbaumii</name>
    <dbReference type="NCBI Taxonomy" id="56174"/>
    <lineage>
        <taxon>Eukaryota</taxon>
        <taxon>Fungi</taxon>
        <taxon>Dikarya</taxon>
        <taxon>Basidiomycota</taxon>
        <taxon>Agaricomycotina</taxon>
        <taxon>Agaricomycetes</taxon>
        <taxon>Agaricomycetidae</taxon>
        <taxon>Agaricales</taxon>
        <taxon>Agaricineae</taxon>
        <taxon>Agaricaceae</taxon>
        <taxon>Leucocoprinus</taxon>
    </lineage>
</organism>
<dbReference type="Proteomes" id="UP001213000">
    <property type="component" value="Unassembled WGS sequence"/>
</dbReference>
<dbReference type="Pfam" id="PF21193">
    <property type="entry name" value="NMD_SH3"/>
    <property type="match status" value="1"/>
</dbReference>
<dbReference type="Pfam" id="PF04981">
    <property type="entry name" value="NMD3"/>
    <property type="match status" value="1"/>
</dbReference>
<dbReference type="PANTHER" id="PTHR12746">
    <property type="entry name" value="NONSENSE-MEDIATED MRNA DECAY PROTEIN 3"/>
    <property type="match status" value="1"/>
</dbReference>
<dbReference type="GO" id="GO:0005634">
    <property type="term" value="C:nucleus"/>
    <property type="evidence" value="ECO:0007669"/>
    <property type="project" value="UniProtKB-SubCell"/>
</dbReference>
<comment type="subcellular location">
    <subcellularLocation>
        <location evidence="7">Cytoplasm</location>
    </subcellularLocation>
    <subcellularLocation>
        <location evidence="7">Nucleus</location>
    </subcellularLocation>
</comment>
<protein>
    <recommendedName>
        <fullName evidence="2 7">60S ribosomal export protein NMD3</fullName>
    </recommendedName>
</protein>
<dbReference type="EMBL" id="JANIEX010000363">
    <property type="protein sequence ID" value="KAJ3568165.1"/>
    <property type="molecule type" value="Genomic_DNA"/>
</dbReference>
<evidence type="ECO:0000256" key="1">
    <source>
        <dbReference type="ARBA" id="ARBA00009794"/>
    </source>
</evidence>
<evidence type="ECO:0000256" key="7">
    <source>
        <dbReference type="RuleBase" id="RU364108"/>
    </source>
</evidence>
<name>A0AAD5VY53_9AGAR</name>
<evidence type="ECO:0000256" key="4">
    <source>
        <dbReference type="ARBA" id="ARBA00022490"/>
    </source>
</evidence>
<dbReference type="InterPro" id="IPR048898">
    <property type="entry name" value="OB_NMD3"/>
</dbReference>
<dbReference type="GO" id="GO:0015031">
    <property type="term" value="P:protein transport"/>
    <property type="evidence" value="ECO:0007669"/>
    <property type="project" value="UniProtKB-KW"/>
</dbReference>
<dbReference type="GO" id="GO:0043023">
    <property type="term" value="F:ribosomal large subunit binding"/>
    <property type="evidence" value="ECO:0007669"/>
    <property type="project" value="InterPro"/>
</dbReference>
<evidence type="ECO:0000256" key="5">
    <source>
        <dbReference type="ARBA" id="ARBA00022927"/>
    </source>
</evidence>
<sequence length="572" mass="63568">MEFVPAPAVHRVLCADCGTPIVPNSANLCVACLRNTVDITEGIPKQASVAYCRNCERFLSPPTAWTIARPESPELLSICLKKLKGLNKVRLTDARFIWTEPHSKRLRVAITIQKEVLTNTILEQTFEIEFLVQYGQCPDCARLAAKNTWKALVQVRQKVSHKRTFLYLEQLILKHNAQKDTISVKEVRDGLDFFYSQRSHAIKMVEFLNGVVPIRSKSSEQLLSADTHSNTANFKFTYSVEIIPVCKDDLVCLPPKLARSLSNIHPLTICTRVGNSLQVMDVATLQTAEIPAQIYWRTPFESLASVTDLVEFTVLDIEPDYSKSRGKFVMADAQVALAGAFRSTGKIDEDDVMDYDATGQATTIFHTRTHLGAILQPGDTALGYHLTNSNYNSSDFSDLPTHLIPDIILVKKTYPNRRKKSKQRAWKLRSIAKEAGEEGETGAGRGVVGRMGGRDQKKVEEDYELFLRELEEDPELRAGVNMYKAVPKNAGDGDANDVRMTGPGAGGPAHGGSKKRKAKGRDVGGMDVDMGETGAEEEEDNEADFPEVKLDELLEDFDEMTLGNDEDAEEQE</sequence>
<reference evidence="12" key="1">
    <citation type="submission" date="2022-07" db="EMBL/GenBank/DDBJ databases">
        <title>Genome Sequence of Leucocoprinus birnbaumii.</title>
        <authorList>
            <person name="Buettner E."/>
        </authorList>
    </citation>
    <scope>NUCLEOTIDE SEQUENCE</scope>
    <source>
        <strain evidence="12">VT141</strain>
    </source>
</reference>